<proteinExistence type="predicted"/>
<feature type="transmembrane region" description="Helical" evidence="1">
    <location>
        <begin position="63"/>
        <end position="80"/>
    </location>
</feature>
<feature type="transmembrane region" description="Helical" evidence="1">
    <location>
        <begin position="33"/>
        <end position="56"/>
    </location>
</feature>
<gene>
    <name evidence="2" type="ORF">ISS97_10115</name>
</gene>
<sequence length="86" mass="9470">MIARCLAGTLAGFPLSGSLLALLLYWLPEHGDAWIIPVLLLFFPLWTSVMIGSYLFRNGTRAWLTLGAANLLVFALLWLSRHVATG</sequence>
<dbReference type="EMBL" id="JADIKD010000010">
    <property type="protein sequence ID" value="MFK2917614.1"/>
    <property type="molecule type" value="Genomic_DNA"/>
</dbReference>
<evidence type="ECO:0000313" key="2">
    <source>
        <dbReference type="EMBL" id="MFK2917614.1"/>
    </source>
</evidence>
<keyword evidence="3" id="KW-1185">Reference proteome</keyword>
<dbReference type="Proteomes" id="UP001620408">
    <property type="component" value="Unassembled WGS sequence"/>
</dbReference>
<name>A0ABW8K834_9GAMM</name>
<organism evidence="2 3">
    <name type="scientific">Dyella koreensis</name>
    <dbReference type="NCBI Taxonomy" id="311235"/>
    <lineage>
        <taxon>Bacteria</taxon>
        <taxon>Pseudomonadati</taxon>
        <taxon>Pseudomonadota</taxon>
        <taxon>Gammaproteobacteria</taxon>
        <taxon>Lysobacterales</taxon>
        <taxon>Rhodanobacteraceae</taxon>
        <taxon>Dyella</taxon>
    </lineage>
</organism>
<evidence type="ECO:0000313" key="3">
    <source>
        <dbReference type="Proteomes" id="UP001620408"/>
    </source>
</evidence>
<reference evidence="2 3" key="1">
    <citation type="submission" date="2020-10" db="EMBL/GenBank/DDBJ databases">
        <title>Phylogeny of dyella-like bacteria.</title>
        <authorList>
            <person name="Fu J."/>
        </authorList>
    </citation>
    <scope>NUCLEOTIDE SEQUENCE [LARGE SCALE GENOMIC DNA]</scope>
    <source>
        <strain evidence="2 3">BB4</strain>
    </source>
</reference>
<protein>
    <submittedName>
        <fullName evidence="2">Uncharacterized protein</fullName>
    </submittedName>
</protein>
<feature type="transmembrane region" description="Helical" evidence="1">
    <location>
        <begin position="7"/>
        <end position="27"/>
    </location>
</feature>
<comment type="caution">
    <text evidence="2">The sequence shown here is derived from an EMBL/GenBank/DDBJ whole genome shotgun (WGS) entry which is preliminary data.</text>
</comment>
<keyword evidence="1" id="KW-0472">Membrane</keyword>
<keyword evidence="1" id="KW-1133">Transmembrane helix</keyword>
<accession>A0ABW8K834</accession>
<keyword evidence="1" id="KW-0812">Transmembrane</keyword>
<dbReference type="RefSeq" id="WP_379986811.1">
    <property type="nucleotide sequence ID" value="NZ_JADIKD010000010.1"/>
</dbReference>
<evidence type="ECO:0000256" key="1">
    <source>
        <dbReference type="SAM" id="Phobius"/>
    </source>
</evidence>